<evidence type="ECO:0000256" key="2">
    <source>
        <dbReference type="ARBA" id="ARBA00023239"/>
    </source>
</evidence>
<comment type="similarity">
    <text evidence="1">Belongs to the scytalone dehydratase family.</text>
</comment>
<feature type="domain" description="Scytalone dehydratase-like" evidence="3">
    <location>
        <begin position="10"/>
        <end position="167"/>
    </location>
</feature>
<sequence>MTFEIYIPENLKFPDYIAVLQTARTWADGYDKKDIDRLSASLASSVVVDYSLIVPHWGEKTYTGLGFAQEWLSPEHLGLKPLATQHLLGLPYFKLVADEEIVVEWQQLVSHGRREGDVTHAVQEGVSETSDHRSYVEHRFIKVDGKWKIAKITPKLIYNTGNFMRIRRPEGKE</sequence>
<evidence type="ECO:0000259" key="3">
    <source>
        <dbReference type="Pfam" id="PF02982"/>
    </source>
</evidence>
<evidence type="ECO:0000313" key="4">
    <source>
        <dbReference type="EMBL" id="KAK2602288.1"/>
    </source>
</evidence>
<dbReference type="Pfam" id="PF02982">
    <property type="entry name" value="Scytalone_dh"/>
    <property type="match status" value="1"/>
</dbReference>
<dbReference type="Gene3D" id="3.10.450.50">
    <property type="match status" value="1"/>
</dbReference>
<proteinExistence type="inferred from homology"/>
<dbReference type="GO" id="GO:0016829">
    <property type="term" value="F:lyase activity"/>
    <property type="evidence" value="ECO:0007669"/>
    <property type="project" value="UniProtKB-KW"/>
</dbReference>
<organism evidence="4 5">
    <name type="scientific">Phomopsis amygdali</name>
    <name type="common">Fusicoccum amygdali</name>
    <dbReference type="NCBI Taxonomy" id="1214568"/>
    <lineage>
        <taxon>Eukaryota</taxon>
        <taxon>Fungi</taxon>
        <taxon>Dikarya</taxon>
        <taxon>Ascomycota</taxon>
        <taxon>Pezizomycotina</taxon>
        <taxon>Sordariomycetes</taxon>
        <taxon>Sordariomycetidae</taxon>
        <taxon>Diaporthales</taxon>
        <taxon>Diaporthaceae</taxon>
        <taxon>Diaporthe</taxon>
    </lineage>
</organism>
<comment type="caution">
    <text evidence="4">The sequence shown here is derived from an EMBL/GenBank/DDBJ whole genome shotgun (WGS) entry which is preliminary data.</text>
</comment>
<dbReference type="Proteomes" id="UP001265746">
    <property type="component" value="Unassembled WGS sequence"/>
</dbReference>
<accession>A0AAD9SBE8</accession>
<dbReference type="InterPro" id="IPR049884">
    <property type="entry name" value="Scytalone_dh"/>
</dbReference>
<name>A0AAD9SBE8_PHOAM</name>
<dbReference type="SUPFAM" id="SSF54427">
    <property type="entry name" value="NTF2-like"/>
    <property type="match status" value="1"/>
</dbReference>
<reference evidence="4" key="1">
    <citation type="submission" date="2023-06" db="EMBL/GenBank/DDBJ databases">
        <authorList>
            <person name="Noh H."/>
        </authorList>
    </citation>
    <scope>NUCLEOTIDE SEQUENCE</scope>
    <source>
        <strain evidence="4">DUCC20226</strain>
    </source>
</reference>
<gene>
    <name evidence="4" type="ORF">N8I77_008835</name>
</gene>
<protein>
    <recommendedName>
        <fullName evidence="3">Scytalone dehydratase-like domain-containing protein</fullName>
    </recommendedName>
</protein>
<dbReference type="InterPro" id="IPR032710">
    <property type="entry name" value="NTF2-like_dom_sf"/>
</dbReference>
<evidence type="ECO:0000313" key="5">
    <source>
        <dbReference type="Proteomes" id="UP001265746"/>
    </source>
</evidence>
<evidence type="ECO:0000256" key="1">
    <source>
        <dbReference type="ARBA" id="ARBA00008584"/>
    </source>
</evidence>
<keyword evidence="5" id="KW-1185">Reference proteome</keyword>
<dbReference type="AlphaFoldDB" id="A0AAD9SBE8"/>
<keyword evidence="2" id="KW-0456">Lyase</keyword>
<dbReference type="EMBL" id="JAUJFL010000005">
    <property type="protein sequence ID" value="KAK2602288.1"/>
    <property type="molecule type" value="Genomic_DNA"/>
</dbReference>